<sequence>MTSQAEHARRILQSAPLLRLGRAVPGLALVLTGLAMLILAYGQPAWLDAHVGPGLFAQLLSKGVIALGAIWAAFRALDATPRRPAPCAEPADATAQRWSGPALLGAVLLFALSLPAFGLVISAGLAATLAAIGAGERNPVALAVTVCALVVMTMVIGLTLLPPTAPLWPRL</sequence>
<gene>
    <name evidence="4" type="ORF">GA0071312_2227</name>
    <name evidence="3" type="ORF">HLUCCO17_02150</name>
</gene>
<dbReference type="RefSeq" id="WP_074445018.1">
    <property type="nucleotide sequence ID" value="NZ_FMBM01000002.1"/>
</dbReference>
<organism evidence="3 5">
    <name type="scientific">Saliniramus fredricksonii</name>
    <dbReference type="NCBI Taxonomy" id="1653334"/>
    <lineage>
        <taxon>Bacteria</taxon>
        <taxon>Pseudomonadati</taxon>
        <taxon>Pseudomonadota</taxon>
        <taxon>Alphaproteobacteria</taxon>
        <taxon>Hyphomicrobiales</taxon>
        <taxon>Salinarimonadaceae</taxon>
        <taxon>Saliniramus</taxon>
    </lineage>
</organism>
<evidence type="ECO:0000313" key="4">
    <source>
        <dbReference type="EMBL" id="SCC81291.1"/>
    </source>
</evidence>
<dbReference type="STRING" id="1653334.GA0071312_2227"/>
<evidence type="ECO:0000256" key="1">
    <source>
        <dbReference type="SAM" id="Phobius"/>
    </source>
</evidence>
<feature type="transmembrane region" description="Helical" evidence="1">
    <location>
        <begin position="140"/>
        <end position="161"/>
    </location>
</feature>
<dbReference type="InterPro" id="IPR009936">
    <property type="entry name" value="DUF1468"/>
</dbReference>
<protein>
    <submittedName>
        <fullName evidence="3">TTT family transport system small permease component</fullName>
    </submittedName>
    <submittedName>
        <fullName evidence="4">Tripartite tricarboxylate transporter TctB family protein</fullName>
    </submittedName>
</protein>
<dbReference type="Proteomes" id="UP000182800">
    <property type="component" value="Unassembled WGS sequence"/>
</dbReference>
<reference evidence="4 6" key="2">
    <citation type="submission" date="2016-08" db="EMBL/GenBank/DDBJ databases">
        <authorList>
            <person name="Varghese N."/>
            <person name="Submissions Spin"/>
        </authorList>
    </citation>
    <scope>NUCLEOTIDE SEQUENCE [LARGE SCALE GENOMIC DNA]</scope>
    <source>
        <strain evidence="4 6">HL-109</strain>
    </source>
</reference>
<accession>A0A0P8AB11</accession>
<keyword evidence="1" id="KW-0812">Transmembrane</keyword>
<reference evidence="3 5" key="1">
    <citation type="submission" date="2015-09" db="EMBL/GenBank/DDBJ databases">
        <title>Identification and resolution of microdiversity through metagenomic sequencing of parallel consortia.</title>
        <authorList>
            <person name="Nelson W.C."/>
            <person name="Romine M.F."/>
            <person name="Lindemann S.R."/>
        </authorList>
    </citation>
    <scope>NUCLEOTIDE SEQUENCE [LARGE SCALE GENOMIC DNA]</scope>
    <source>
        <strain evidence="3">HL-109</strain>
    </source>
</reference>
<evidence type="ECO:0000259" key="2">
    <source>
        <dbReference type="Pfam" id="PF07331"/>
    </source>
</evidence>
<evidence type="ECO:0000313" key="6">
    <source>
        <dbReference type="Proteomes" id="UP000182800"/>
    </source>
</evidence>
<keyword evidence="1" id="KW-0472">Membrane</keyword>
<dbReference type="EMBL" id="LJSX01000002">
    <property type="protein sequence ID" value="KPQ12389.1"/>
    <property type="molecule type" value="Genomic_DNA"/>
</dbReference>
<dbReference type="Proteomes" id="UP000050497">
    <property type="component" value="Unassembled WGS sequence"/>
</dbReference>
<keyword evidence="1" id="KW-1133">Transmembrane helix</keyword>
<evidence type="ECO:0000313" key="3">
    <source>
        <dbReference type="EMBL" id="KPQ12389.1"/>
    </source>
</evidence>
<dbReference type="AlphaFoldDB" id="A0A0P8AB11"/>
<evidence type="ECO:0000313" key="5">
    <source>
        <dbReference type="Proteomes" id="UP000050497"/>
    </source>
</evidence>
<name>A0A0P8AB11_9HYPH</name>
<comment type="caution">
    <text evidence="3">The sequence shown here is derived from an EMBL/GenBank/DDBJ whole genome shotgun (WGS) entry which is preliminary data.</text>
</comment>
<dbReference type="EMBL" id="FMBM01000002">
    <property type="protein sequence ID" value="SCC81291.1"/>
    <property type="molecule type" value="Genomic_DNA"/>
</dbReference>
<feature type="transmembrane region" description="Helical" evidence="1">
    <location>
        <begin position="20"/>
        <end position="43"/>
    </location>
</feature>
<feature type="domain" description="DUF1468" evidence="2">
    <location>
        <begin position="28"/>
        <end position="155"/>
    </location>
</feature>
<feature type="transmembrane region" description="Helical" evidence="1">
    <location>
        <begin position="106"/>
        <end position="134"/>
    </location>
</feature>
<proteinExistence type="predicted"/>
<feature type="transmembrane region" description="Helical" evidence="1">
    <location>
        <begin position="55"/>
        <end position="74"/>
    </location>
</feature>
<dbReference type="Pfam" id="PF07331">
    <property type="entry name" value="TctB"/>
    <property type="match status" value="1"/>
</dbReference>
<keyword evidence="6" id="KW-1185">Reference proteome</keyword>